<dbReference type="AlphaFoldDB" id="A0A445A8K7"/>
<accession>A0A445A8K7</accession>
<sequence>MRICGSDPRISLPNPQSDPTIVRIRSDGSADRIISAKFGSDADNYRGYADIIRSMCSPTEV</sequence>
<organism evidence="1 2">
    <name type="scientific">Arachis hypogaea</name>
    <name type="common">Peanut</name>
    <dbReference type="NCBI Taxonomy" id="3818"/>
    <lineage>
        <taxon>Eukaryota</taxon>
        <taxon>Viridiplantae</taxon>
        <taxon>Streptophyta</taxon>
        <taxon>Embryophyta</taxon>
        <taxon>Tracheophyta</taxon>
        <taxon>Spermatophyta</taxon>
        <taxon>Magnoliopsida</taxon>
        <taxon>eudicotyledons</taxon>
        <taxon>Gunneridae</taxon>
        <taxon>Pentapetalae</taxon>
        <taxon>rosids</taxon>
        <taxon>fabids</taxon>
        <taxon>Fabales</taxon>
        <taxon>Fabaceae</taxon>
        <taxon>Papilionoideae</taxon>
        <taxon>50 kb inversion clade</taxon>
        <taxon>dalbergioids sensu lato</taxon>
        <taxon>Dalbergieae</taxon>
        <taxon>Pterocarpus clade</taxon>
        <taxon>Arachis</taxon>
    </lineage>
</organism>
<evidence type="ECO:0000313" key="2">
    <source>
        <dbReference type="Proteomes" id="UP000289738"/>
    </source>
</evidence>
<dbReference type="EMBL" id="SDMP01000013">
    <property type="protein sequence ID" value="RYR22695.1"/>
    <property type="molecule type" value="Genomic_DNA"/>
</dbReference>
<comment type="caution">
    <text evidence="1">The sequence shown here is derived from an EMBL/GenBank/DDBJ whole genome shotgun (WGS) entry which is preliminary data.</text>
</comment>
<reference evidence="1 2" key="1">
    <citation type="submission" date="2019-01" db="EMBL/GenBank/DDBJ databases">
        <title>Sequencing of cultivated peanut Arachis hypogaea provides insights into genome evolution and oil improvement.</title>
        <authorList>
            <person name="Chen X."/>
        </authorList>
    </citation>
    <scope>NUCLEOTIDE SEQUENCE [LARGE SCALE GENOMIC DNA]</scope>
    <source>
        <strain evidence="2">cv. Fuhuasheng</strain>
        <tissue evidence="1">Leaves</tissue>
    </source>
</reference>
<name>A0A445A8K7_ARAHY</name>
<gene>
    <name evidence="1" type="ORF">Ahy_B03g068003</name>
</gene>
<dbReference type="Proteomes" id="UP000289738">
    <property type="component" value="Chromosome B03"/>
</dbReference>
<protein>
    <submittedName>
        <fullName evidence="1">Uncharacterized protein</fullName>
    </submittedName>
</protein>
<evidence type="ECO:0000313" key="1">
    <source>
        <dbReference type="EMBL" id="RYR22695.1"/>
    </source>
</evidence>
<keyword evidence="2" id="KW-1185">Reference proteome</keyword>
<proteinExistence type="predicted"/>